<dbReference type="EMBL" id="JBANAX010000436">
    <property type="protein sequence ID" value="KAL1208823.1"/>
    <property type="molecule type" value="Genomic_DNA"/>
</dbReference>
<name>A0ABD1ARB6_CARAN</name>
<proteinExistence type="predicted"/>
<organism evidence="1 2">
    <name type="scientific">Cardamine amara subsp. amara</name>
    <dbReference type="NCBI Taxonomy" id="228776"/>
    <lineage>
        <taxon>Eukaryota</taxon>
        <taxon>Viridiplantae</taxon>
        <taxon>Streptophyta</taxon>
        <taxon>Embryophyta</taxon>
        <taxon>Tracheophyta</taxon>
        <taxon>Spermatophyta</taxon>
        <taxon>Magnoliopsida</taxon>
        <taxon>eudicotyledons</taxon>
        <taxon>Gunneridae</taxon>
        <taxon>Pentapetalae</taxon>
        <taxon>rosids</taxon>
        <taxon>malvids</taxon>
        <taxon>Brassicales</taxon>
        <taxon>Brassicaceae</taxon>
        <taxon>Cardamineae</taxon>
        <taxon>Cardamine</taxon>
    </lineage>
</organism>
<dbReference type="PANTHER" id="PTHR24177">
    <property type="entry name" value="CASKIN"/>
    <property type="match status" value="1"/>
</dbReference>
<accession>A0ABD1ARB6</accession>
<dbReference type="InterPro" id="IPR036770">
    <property type="entry name" value="Ankyrin_rpt-contain_sf"/>
</dbReference>
<comment type="caution">
    <text evidence="1">The sequence shown here is derived from an EMBL/GenBank/DDBJ whole genome shotgun (WGS) entry which is preliminary data.</text>
</comment>
<dbReference type="SUPFAM" id="SSF48403">
    <property type="entry name" value="Ankyrin repeat"/>
    <property type="match status" value="1"/>
</dbReference>
<evidence type="ECO:0008006" key="3">
    <source>
        <dbReference type="Google" id="ProtNLM"/>
    </source>
</evidence>
<dbReference type="AlphaFoldDB" id="A0ABD1ARB6"/>
<reference evidence="1 2" key="1">
    <citation type="submission" date="2024-04" db="EMBL/GenBank/DDBJ databases">
        <title>Genome assembly C_amara_ONT_v2.</title>
        <authorList>
            <person name="Yant L."/>
            <person name="Moore C."/>
            <person name="Slenker M."/>
        </authorList>
    </citation>
    <scope>NUCLEOTIDE SEQUENCE [LARGE SCALE GENOMIC DNA]</scope>
    <source>
        <tissue evidence="1">Leaf</tissue>
    </source>
</reference>
<dbReference type="Proteomes" id="UP001558713">
    <property type="component" value="Unassembled WGS sequence"/>
</dbReference>
<gene>
    <name evidence="1" type="ORF">V5N11_010502</name>
</gene>
<dbReference type="PANTHER" id="PTHR24177:SF292">
    <property type="entry name" value="ANKYRIN REPEAT FAMILY PROTEIN-RELATED"/>
    <property type="match status" value="1"/>
</dbReference>
<dbReference type="Gene3D" id="1.25.40.20">
    <property type="entry name" value="Ankyrin repeat-containing domain"/>
    <property type="match status" value="1"/>
</dbReference>
<sequence>MLKTIKLKNEGLALSRNSIGETALHMMARKPYAISQGKQLNLFQRLANSTFRGFFREAKMRTCAHQLVEELWNVIVPLPVNEVSILLGSPSRLLFDAAQSGNVELLVILFRSYPDLIWKVDDKNRSLFHIAAINRHENIFNIIYELGTFKDLLAAYREKESENNLLHLVACLPPISRLQVVSGAALQMQRELLWFKIR</sequence>
<protein>
    <recommendedName>
        <fullName evidence="3">Ankyrin repeat-containing protein</fullName>
    </recommendedName>
</protein>
<evidence type="ECO:0000313" key="1">
    <source>
        <dbReference type="EMBL" id="KAL1208823.1"/>
    </source>
</evidence>
<evidence type="ECO:0000313" key="2">
    <source>
        <dbReference type="Proteomes" id="UP001558713"/>
    </source>
</evidence>
<keyword evidence="2" id="KW-1185">Reference proteome</keyword>